<dbReference type="Proteomes" id="UP000054826">
    <property type="component" value="Unassembled WGS sequence"/>
</dbReference>
<dbReference type="EMBL" id="JYDR01000098">
    <property type="protein sequence ID" value="KRY69071.1"/>
    <property type="molecule type" value="Genomic_DNA"/>
</dbReference>
<proteinExistence type="predicted"/>
<evidence type="ECO:0000313" key="4">
    <source>
        <dbReference type="EMBL" id="KRZ38714.1"/>
    </source>
</evidence>
<reference evidence="5 6" key="1">
    <citation type="submission" date="2015-01" db="EMBL/GenBank/DDBJ databases">
        <title>Evolution of Trichinella species and genotypes.</title>
        <authorList>
            <person name="Korhonen P.K."/>
            <person name="Edoardo P."/>
            <person name="Giuseppe L.R."/>
            <person name="Gasser R.B."/>
        </authorList>
    </citation>
    <scope>NUCLEOTIDE SEQUENCE [LARGE SCALE GENOMIC DNA]</scope>
    <source>
        <strain evidence="1">ISS13</strain>
        <strain evidence="4">ISS176</strain>
        <strain evidence="3">ISS588</strain>
    </source>
</reference>
<dbReference type="Proteomes" id="UP000054632">
    <property type="component" value="Unassembled WGS sequence"/>
</dbReference>
<dbReference type="EMBL" id="JYDS01000256">
    <property type="protein sequence ID" value="KRZ20018.1"/>
    <property type="molecule type" value="Genomic_DNA"/>
</dbReference>
<dbReference type="Proteomes" id="UP000054805">
    <property type="component" value="Unassembled WGS sequence"/>
</dbReference>
<evidence type="ECO:0000313" key="1">
    <source>
        <dbReference type="EMBL" id="KRY64792.1"/>
    </source>
</evidence>
<evidence type="ECO:0000313" key="5">
    <source>
        <dbReference type="Proteomes" id="UP000054632"/>
    </source>
</evidence>
<evidence type="ECO:0000313" key="3">
    <source>
        <dbReference type="EMBL" id="KRZ20018.1"/>
    </source>
</evidence>
<dbReference type="EMBL" id="JYDR01000276">
    <property type="protein sequence ID" value="KRY64792.1"/>
    <property type="molecule type" value="Genomic_DNA"/>
</dbReference>
<comment type="caution">
    <text evidence="3">The sequence shown here is derived from an EMBL/GenBank/DDBJ whole genome shotgun (WGS) entry which is preliminary data.</text>
</comment>
<keyword evidence="6" id="KW-1185">Reference proteome</keyword>
<protein>
    <submittedName>
        <fullName evidence="3">Uncharacterized protein</fullName>
    </submittedName>
</protein>
<gene>
    <name evidence="1" type="ORF">T4A_4277</name>
    <name evidence="2" type="ORF">T4A_9917</name>
    <name evidence="3" type="ORF">T4B_4989</name>
    <name evidence="4" type="ORF">T4C_9515</name>
</gene>
<dbReference type="AlphaFoldDB" id="A0A0V1IC04"/>
<accession>A0A0V1IC04</accession>
<evidence type="ECO:0000313" key="2">
    <source>
        <dbReference type="EMBL" id="KRY69071.1"/>
    </source>
</evidence>
<dbReference type="EMBL" id="JYDV01000043">
    <property type="protein sequence ID" value="KRZ38714.1"/>
    <property type="molecule type" value="Genomic_DNA"/>
</dbReference>
<evidence type="ECO:0000313" key="6">
    <source>
        <dbReference type="Proteomes" id="UP000054805"/>
    </source>
</evidence>
<name>A0A0V1IC04_TRIPS</name>
<organism evidence="3 6">
    <name type="scientific">Trichinella pseudospiralis</name>
    <name type="common">Parasitic roundworm</name>
    <dbReference type="NCBI Taxonomy" id="6337"/>
    <lineage>
        <taxon>Eukaryota</taxon>
        <taxon>Metazoa</taxon>
        <taxon>Ecdysozoa</taxon>
        <taxon>Nematoda</taxon>
        <taxon>Enoplea</taxon>
        <taxon>Dorylaimia</taxon>
        <taxon>Trichinellida</taxon>
        <taxon>Trichinellidae</taxon>
        <taxon>Trichinella</taxon>
    </lineage>
</organism>
<sequence length="61" mass="6828">MFATINDALQLSVNTTGQQQYKTYRRQTSLVKQNEPFEQLNADALYSINSSLTGSKTGNKL</sequence>